<proteinExistence type="predicted"/>
<reference evidence="2 3" key="1">
    <citation type="submission" date="2020-02" db="EMBL/GenBank/DDBJ databases">
        <authorList>
            <person name="Kim M.K."/>
        </authorList>
    </citation>
    <scope>NUCLEOTIDE SEQUENCE [LARGE SCALE GENOMIC DNA]</scope>
    <source>
        <strain evidence="2 3">17J57-3</strain>
    </source>
</reference>
<feature type="compositionally biased region" description="Pro residues" evidence="1">
    <location>
        <begin position="106"/>
        <end position="131"/>
    </location>
</feature>
<comment type="caution">
    <text evidence="2">The sequence shown here is derived from an EMBL/GenBank/DDBJ whole genome shotgun (WGS) entry which is preliminary data.</text>
</comment>
<dbReference type="AlphaFoldDB" id="A0A6B3SRI3"/>
<organism evidence="2 3">
    <name type="scientific">Noviherbaspirillum galbum</name>
    <dbReference type="NCBI Taxonomy" id="2709383"/>
    <lineage>
        <taxon>Bacteria</taxon>
        <taxon>Pseudomonadati</taxon>
        <taxon>Pseudomonadota</taxon>
        <taxon>Betaproteobacteria</taxon>
        <taxon>Burkholderiales</taxon>
        <taxon>Oxalobacteraceae</taxon>
        <taxon>Noviherbaspirillum</taxon>
    </lineage>
</organism>
<sequence length="293" mass="32082">MPTSLRQMLPLPMLPADRQNRRLAGFLLVSVLLHALLLLVVRQPALLDFPAGEPNDAPISVRIERAPPPPRSAPVAPAEPRPAPKEKQEKPKPPVKRPPQARIKPLPKPSPVPAAPDVTPQPVPQPLPSEPPEQARTPPAADMSEMIAAARARREAQRAAETGNSEQAPTEPGKNDIALANINRDLQRASRKPVLTSGVFQIVNKGVRTAQVQFRGWDPASDATWRQTLDVDAGLNGDIDHAIVRRIIALIRTHHNADFNWQSHRLGRVIVLSARPQDNAALESFLMQEFFGG</sequence>
<dbReference type="RefSeq" id="WP_163961850.1">
    <property type="nucleotide sequence ID" value="NZ_JAAIVB010000026.1"/>
</dbReference>
<name>A0A6B3SRI3_9BURK</name>
<feature type="compositionally biased region" description="Pro residues" evidence="1">
    <location>
        <begin position="66"/>
        <end position="81"/>
    </location>
</feature>
<feature type="compositionally biased region" description="Basic and acidic residues" evidence="1">
    <location>
        <begin position="82"/>
        <end position="92"/>
    </location>
</feature>
<accession>A0A6B3SRI3</accession>
<feature type="region of interest" description="Disordered" evidence="1">
    <location>
        <begin position="51"/>
        <end position="175"/>
    </location>
</feature>
<dbReference type="EMBL" id="JAAIVB010000026">
    <property type="protein sequence ID" value="NEX61032.1"/>
    <property type="molecule type" value="Genomic_DNA"/>
</dbReference>
<evidence type="ECO:0000313" key="3">
    <source>
        <dbReference type="Proteomes" id="UP000482155"/>
    </source>
</evidence>
<evidence type="ECO:0000313" key="2">
    <source>
        <dbReference type="EMBL" id="NEX61032.1"/>
    </source>
</evidence>
<protein>
    <submittedName>
        <fullName evidence="2">Uncharacterized protein</fullName>
    </submittedName>
</protein>
<gene>
    <name evidence="2" type="ORF">G3574_08080</name>
</gene>
<dbReference type="Proteomes" id="UP000482155">
    <property type="component" value="Unassembled WGS sequence"/>
</dbReference>
<evidence type="ECO:0000256" key="1">
    <source>
        <dbReference type="SAM" id="MobiDB-lite"/>
    </source>
</evidence>
<keyword evidence="3" id="KW-1185">Reference proteome</keyword>